<keyword evidence="2" id="KW-0808">Transferase</keyword>
<comment type="subunit">
    <text evidence="1">Monomer.</text>
</comment>
<dbReference type="InterPro" id="IPR011009">
    <property type="entry name" value="Kinase-like_dom_sf"/>
</dbReference>
<dbReference type="eggNOG" id="KOG0595">
    <property type="taxonomic scope" value="Eukaryota"/>
</dbReference>
<dbReference type="AlphaFoldDB" id="I7M1D6"/>
<dbReference type="GO" id="GO:0010506">
    <property type="term" value="P:regulation of autophagy"/>
    <property type="evidence" value="ECO:0007669"/>
    <property type="project" value="InterPro"/>
</dbReference>
<dbReference type="Gene3D" id="1.10.510.10">
    <property type="entry name" value="Transferase(Phosphotransferase) domain 1"/>
    <property type="match status" value="1"/>
</dbReference>
<dbReference type="EMBL" id="GG662699">
    <property type="protein sequence ID" value="EAR96126.2"/>
    <property type="molecule type" value="Genomic_DNA"/>
</dbReference>
<dbReference type="KEGG" id="tet:TTHERM_00128900"/>
<evidence type="ECO:0000256" key="5">
    <source>
        <dbReference type="ARBA" id="ARBA00022840"/>
    </source>
</evidence>
<dbReference type="InterPro" id="IPR045269">
    <property type="entry name" value="Atg1-like"/>
</dbReference>
<feature type="domain" description="Protein kinase" evidence="6">
    <location>
        <begin position="17"/>
        <end position="272"/>
    </location>
</feature>
<evidence type="ECO:0000313" key="8">
    <source>
        <dbReference type="Proteomes" id="UP000009168"/>
    </source>
</evidence>
<dbReference type="GO" id="GO:0005829">
    <property type="term" value="C:cytosol"/>
    <property type="evidence" value="ECO:0007669"/>
    <property type="project" value="TreeGrafter"/>
</dbReference>
<dbReference type="GO" id="GO:0000045">
    <property type="term" value="P:autophagosome assembly"/>
    <property type="evidence" value="ECO:0007669"/>
    <property type="project" value="TreeGrafter"/>
</dbReference>
<dbReference type="FunFam" id="1.10.510.10:FF:000571">
    <property type="entry name" value="Maternal embryonic leucine zipper kinase"/>
    <property type="match status" value="1"/>
</dbReference>
<evidence type="ECO:0000259" key="6">
    <source>
        <dbReference type="PROSITE" id="PS50011"/>
    </source>
</evidence>
<dbReference type="InterPro" id="IPR000719">
    <property type="entry name" value="Prot_kinase_dom"/>
</dbReference>
<name>I7M1D6_TETTS</name>
<gene>
    <name evidence="7" type="ORF">TTHERM_00128900</name>
</gene>
<keyword evidence="3" id="KW-0547">Nucleotide-binding</keyword>
<dbReference type="GO" id="GO:0016020">
    <property type="term" value="C:membrane"/>
    <property type="evidence" value="ECO:0007669"/>
    <property type="project" value="TreeGrafter"/>
</dbReference>
<dbReference type="RefSeq" id="XP_001016371.2">
    <property type="nucleotide sequence ID" value="XM_001016371.2"/>
</dbReference>
<sequence>MNNNMQIKKVGNYYIFTSKENILGSGTQATVYLAKRSTDELTVAAKIFDMTQNFSEKDQESIKRQLDILFTTKHPYILECYDFIQTKHNIYLFSEYCNGGDLQQYIESRPYISEAECLDLFKQIVSALQVLDKNNIAHRDLKPANILLNKGQVKIADFGYAKRIQTGNIKNTYVGSPIFMSPQALNGGNYDLKKADVWSAGVCLYYMLFKKYPFESQKEDLEELKQVVWQAQLTFPENQKRSKLVKELLLKMLEKDEEKRFDWNQVANNECLNYNSSINQNPLLRSSELNQVCGISSYNQNLKDQALVTDKPVIPTNQQTIQKHFSDSELDSTSKQFSQQREKQKGLILVHNLLVFLSIFPQKYQDIWRQIKIFHDQSILDQLGETPKKSLILLMCTHFICSRMQMQDLILRSQIMIQQHVNRIKPIYTPLLPEYFQQENYKSFIQNLRSQNQLIDQISVQTKPELIEILKKIGFNQSFENIEKNVQNIIELAIFNLIDYIEPVCKQAVLANNKIILSLFSNLLTLMFYQEKIQNNQFDFDTYDQLIQKLENLNFASLNELYKQICEYQKHFKQQNEEDDDDDK</sequence>
<dbReference type="GO" id="GO:0005524">
    <property type="term" value="F:ATP binding"/>
    <property type="evidence" value="ECO:0007669"/>
    <property type="project" value="UniProtKB-KW"/>
</dbReference>
<protein>
    <submittedName>
        <fullName evidence="7">Kinase domain protein</fullName>
    </submittedName>
</protein>
<evidence type="ECO:0000256" key="1">
    <source>
        <dbReference type="ARBA" id="ARBA00011245"/>
    </source>
</evidence>
<organism evidence="7 8">
    <name type="scientific">Tetrahymena thermophila (strain SB210)</name>
    <dbReference type="NCBI Taxonomy" id="312017"/>
    <lineage>
        <taxon>Eukaryota</taxon>
        <taxon>Sar</taxon>
        <taxon>Alveolata</taxon>
        <taxon>Ciliophora</taxon>
        <taxon>Intramacronucleata</taxon>
        <taxon>Oligohymenophorea</taxon>
        <taxon>Hymenostomatida</taxon>
        <taxon>Tetrahymenina</taxon>
        <taxon>Tetrahymenidae</taxon>
        <taxon>Tetrahymena</taxon>
    </lineage>
</organism>
<evidence type="ECO:0000256" key="3">
    <source>
        <dbReference type="ARBA" id="ARBA00022741"/>
    </source>
</evidence>
<dbReference type="SMART" id="SM00220">
    <property type="entry name" value="S_TKc"/>
    <property type="match status" value="1"/>
</dbReference>
<dbReference type="PROSITE" id="PS50011">
    <property type="entry name" value="PROTEIN_KINASE_DOM"/>
    <property type="match status" value="1"/>
</dbReference>
<proteinExistence type="predicted"/>
<dbReference type="Proteomes" id="UP000009168">
    <property type="component" value="Unassembled WGS sequence"/>
</dbReference>
<evidence type="ECO:0000313" key="7">
    <source>
        <dbReference type="EMBL" id="EAR96126.2"/>
    </source>
</evidence>
<dbReference type="GO" id="GO:0004674">
    <property type="term" value="F:protein serine/threonine kinase activity"/>
    <property type="evidence" value="ECO:0007669"/>
    <property type="project" value="InterPro"/>
</dbReference>
<dbReference type="PANTHER" id="PTHR24348:SF22">
    <property type="entry name" value="NON-SPECIFIC SERINE_THREONINE PROTEIN KINASE"/>
    <property type="match status" value="1"/>
</dbReference>
<keyword evidence="5" id="KW-0067">ATP-binding</keyword>
<dbReference type="GO" id="GO:0005776">
    <property type="term" value="C:autophagosome"/>
    <property type="evidence" value="ECO:0007669"/>
    <property type="project" value="TreeGrafter"/>
</dbReference>
<accession>I7M1D6</accession>
<dbReference type="STRING" id="312017.I7M1D6"/>
<keyword evidence="8" id="KW-1185">Reference proteome</keyword>
<dbReference type="InParanoid" id="I7M1D6"/>
<dbReference type="InterPro" id="IPR008271">
    <property type="entry name" value="Ser/Thr_kinase_AS"/>
</dbReference>
<dbReference type="Pfam" id="PF00069">
    <property type="entry name" value="Pkinase"/>
    <property type="match status" value="1"/>
</dbReference>
<dbReference type="PANTHER" id="PTHR24348">
    <property type="entry name" value="SERINE/THREONINE-PROTEIN KINASE UNC-51-RELATED"/>
    <property type="match status" value="1"/>
</dbReference>
<dbReference type="OrthoDB" id="291146at2759"/>
<evidence type="ECO:0000256" key="2">
    <source>
        <dbReference type="ARBA" id="ARBA00022679"/>
    </source>
</evidence>
<keyword evidence="4 7" id="KW-0418">Kinase</keyword>
<dbReference type="GO" id="GO:0000407">
    <property type="term" value="C:phagophore assembly site"/>
    <property type="evidence" value="ECO:0007669"/>
    <property type="project" value="TreeGrafter"/>
</dbReference>
<dbReference type="SUPFAM" id="SSF56112">
    <property type="entry name" value="Protein kinase-like (PK-like)"/>
    <property type="match status" value="1"/>
</dbReference>
<reference evidence="8" key="1">
    <citation type="journal article" date="2006" name="PLoS Biol.">
        <title>Macronuclear genome sequence of the ciliate Tetrahymena thermophila, a model eukaryote.</title>
        <authorList>
            <person name="Eisen J.A."/>
            <person name="Coyne R.S."/>
            <person name="Wu M."/>
            <person name="Wu D."/>
            <person name="Thiagarajan M."/>
            <person name="Wortman J.R."/>
            <person name="Badger J.H."/>
            <person name="Ren Q."/>
            <person name="Amedeo P."/>
            <person name="Jones K.M."/>
            <person name="Tallon L.J."/>
            <person name="Delcher A.L."/>
            <person name="Salzberg S.L."/>
            <person name="Silva J.C."/>
            <person name="Haas B.J."/>
            <person name="Majoros W.H."/>
            <person name="Farzad M."/>
            <person name="Carlton J.M."/>
            <person name="Smith R.K. Jr."/>
            <person name="Garg J."/>
            <person name="Pearlman R.E."/>
            <person name="Karrer K.M."/>
            <person name="Sun L."/>
            <person name="Manning G."/>
            <person name="Elde N.C."/>
            <person name="Turkewitz A.P."/>
            <person name="Asai D.J."/>
            <person name="Wilkes D.E."/>
            <person name="Wang Y."/>
            <person name="Cai H."/>
            <person name="Collins K."/>
            <person name="Stewart B.A."/>
            <person name="Lee S.R."/>
            <person name="Wilamowska K."/>
            <person name="Weinberg Z."/>
            <person name="Ruzzo W.L."/>
            <person name="Wloga D."/>
            <person name="Gaertig J."/>
            <person name="Frankel J."/>
            <person name="Tsao C.-C."/>
            <person name="Gorovsky M.A."/>
            <person name="Keeling P.J."/>
            <person name="Waller R.F."/>
            <person name="Patron N.J."/>
            <person name="Cherry J.M."/>
            <person name="Stover N.A."/>
            <person name="Krieger C.J."/>
            <person name="del Toro C."/>
            <person name="Ryder H.F."/>
            <person name="Williamson S.C."/>
            <person name="Barbeau R.A."/>
            <person name="Hamilton E.P."/>
            <person name="Orias E."/>
        </authorList>
    </citation>
    <scope>NUCLEOTIDE SEQUENCE [LARGE SCALE GENOMIC DNA]</scope>
    <source>
        <strain evidence="8">SB210</strain>
    </source>
</reference>
<dbReference type="PROSITE" id="PS00108">
    <property type="entry name" value="PROTEIN_KINASE_ST"/>
    <property type="match status" value="1"/>
</dbReference>
<dbReference type="GeneID" id="7839725"/>
<evidence type="ECO:0000256" key="4">
    <source>
        <dbReference type="ARBA" id="ARBA00022777"/>
    </source>
</evidence>